<organism evidence="2 3">
    <name type="scientific">Rhipicephalus microplus</name>
    <name type="common">Cattle tick</name>
    <name type="synonym">Boophilus microplus</name>
    <dbReference type="NCBI Taxonomy" id="6941"/>
    <lineage>
        <taxon>Eukaryota</taxon>
        <taxon>Metazoa</taxon>
        <taxon>Ecdysozoa</taxon>
        <taxon>Arthropoda</taxon>
        <taxon>Chelicerata</taxon>
        <taxon>Arachnida</taxon>
        <taxon>Acari</taxon>
        <taxon>Parasitiformes</taxon>
        <taxon>Ixodida</taxon>
        <taxon>Ixodoidea</taxon>
        <taxon>Ixodidae</taxon>
        <taxon>Rhipicephalinae</taxon>
        <taxon>Rhipicephalus</taxon>
        <taxon>Boophilus</taxon>
    </lineage>
</organism>
<protein>
    <submittedName>
        <fullName evidence="2">Uncharacterized protein</fullName>
    </submittedName>
</protein>
<dbReference type="PROSITE" id="PS51257">
    <property type="entry name" value="PROKAR_LIPOPROTEIN"/>
    <property type="match status" value="1"/>
</dbReference>
<dbReference type="EMBL" id="JABSTU010000005">
    <property type="protein sequence ID" value="KAH8031916.1"/>
    <property type="molecule type" value="Genomic_DNA"/>
</dbReference>
<feature type="compositionally biased region" description="Basic and acidic residues" evidence="1">
    <location>
        <begin position="87"/>
        <end position="111"/>
    </location>
</feature>
<feature type="compositionally biased region" description="Polar residues" evidence="1">
    <location>
        <begin position="66"/>
        <end position="75"/>
    </location>
</feature>
<name>A0A9J6EC69_RHIMP</name>
<proteinExistence type="predicted"/>
<reference evidence="2" key="2">
    <citation type="submission" date="2021-09" db="EMBL/GenBank/DDBJ databases">
        <authorList>
            <person name="Jia N."/>
            <person name="Wang J."/>
            <person name="Shi W."/>
            <person name="Du L."/>
            <person name="Sun Y."/>
            <person name="Zhan W."/>
            <person name="Jiang J."/>
            <person name="Wang Q."/>
            <person name="Zhang B."/>
            <person name="Ji P."/>
            <person name="Sakyi L.B."/>
            <person name="Cui X."/>
            <person name="Yuan T."/>
            <person name="Jiang B."/>
            <person name="Yang W."/>
            <person name="Lam T.T.-Y."/>
            <person name="Chang Q."/>
            <person name="Ding S."/>
            <person name="Wang X."/>
            <person name="Zhu J."/>
            <person name="Ruan X."/>
            <person name="Zhao L."/>
            <person name="Wei J."/>
            <person name="Que T."/>
            <person name="Du C."/>
            <person name="Cheng J."/>
            <person name="Dai P."/>
            <person name="Han X."/>
            <person name="Huang E."/>
            <person name="Gao Y."/>
            <person name="Liu J."/>
            <person name="Shao H."/>
            <person name="Ye R."/>
            <person name="Li L."/>
            <person name="Wei W."/>
            <person name="Wang X."/>
            <person name="Wang C."/>
            <person name="Huo Q."/>
            <person name="Li W."/>
            <person name="Guo W."/>
            <person name="Chen H."/>
            <person name="Chen S."/>
            <person name="Zhou L."/>
            <person name="Zhou L."/>
            <person name="Ni X."/>
            <person name="Tian J."/>
            <person name="Zhou Y."/>
            <person name="Sheng Y."/>
            <person name="Liu T."/>
            <person name="Pan Y."/>
            <person name="Xia L."/>
            <person name="Li J."/>
            <person name="Zhao F."/>
            <person name="Cao W."/>
        </authorList>
    </citation>
    <scope>NUCLEOTIDE SEQUENCE</scope>
    <source>
        <strain evidence="2">Rmic-2018</strain>
        <tissue evidence="2">Larvae</tissue>
    </source>
</reference>
<accession>A0A9J6EC69</accession>
<feature type="region of interest" description="Disordered" evidence="1">
    <location>
        <begin position="130"/>
        <end position="173"/>
    </location>
</feature>
<feature type="region of interest" description="Disordered" evidence="1">
    <location>
        <begin position="66"/>
        <end position="111"/>
    </location>
</feature>
<keyword evidence="3" id="KW-1185">Reference proteome</keyword>
<dbReference type="Proteomes" id="UP000821866">
    <property type="component" value="Chromosome 3"/>
</dbReference>
<evidence type="ECO:0000313" key="2">
    <source>
        <dbReference type="EMBL" id="KAH8031916.1"/>
    </source>
</evidence>
<evidence type="ECO:0000313" key="3">
    <source>
        <dbReference type="Proteomes" id="UP000821866"/>
    </source>
</evidence>
<dbReference type="AlphaFoldDB" id="A0A9J6EC69"/>
<gene>
    <name evidence="2" type="ORF">HPB51_022114</name>
</gene>
<feature type="compositionally biased region" description="Basic residues" evidence="1">
    <location>
        <begin position="161"/>
        <end position="173"/>
    </location>
</feature>
<comment type="caution">
    <text evidence="2">The sequence shown here is derived from an EMBL/GenBank/DDBJ whole genome shotgun (WGS) entry which is preliminary data.</text>
</comment>
<sequence length="173" mass="19625">MRKHEATYFVTAGHSGTVVIMVSCRPEGHGFAVPLRRYLERGGQRVEFEKKKKGDARTYTTKLALQPASPTTHQCRSPEGAPAGKLTENEAKPASAEPKERDRRRSGEEKFNARPAHFWRVAVRLQRRRSQFSGRAPPALTHLDRRPSRDVCVACPPHRTSAPRRSSRRVRLH</sequence>
<reference evidence="2" key="1">
    <citation type="journal article" date="2020" name="Cell">
        <title>Large-Scale Comparative Analyses of Tick Genomes Elucidate Their Genetic Diversity and Vector Capacities.</title>
        <authorList>
            <consortium name="Tick Genome and Microbiome Consortium (TIGMIC)"/>
            <person name="Jia N."/>
            <person name="Wang J."/>
            <person name="Shi W."/>
            <person name="Du L."/>
            <person name="Sun Y."/>
            <person name="Zhan W."/>
            <person name="Jiang J.F."/>
            <person name="Wang Q."/>
            <person name="Zhang B."/>
            <person name="Ji P."/>
            <person name="Bell-Sakyi L."/>
            <person name="Cui X.M."/>
            <person name="Yuan T.T."/>
            <person name="Jiang B.G."/>
            <person name="Yang W.F."/>
            <person name="Lam T.T."/>
            <person name="Chang Q.C."/>
            <person name="Ding S.J."/>
            <person name="Wang X.J."/>
            <person name="Zhu J.G."/>
            <person name="Ruan X.D."/>
            <person name="Zhao L."/>
            <person name="Wei J.T."/>
            <person name="Ye R.Z."/>
            <person name="Que T.C."/>
            <person name="Du C.H."/>
            <person name="Zhou Y.H."/>
            <person name="Cheng J.X."/>
            <person name="Dai P.F."/>
            <person name="Guo W.B."/>
            <person name="Han X.H."/>
            <person name="Huang E.J."/>
            <person name="Li L.F."/>
            <person name="Wei W."/>
            <person name="Gao Y.C."/>
            <person name="Liu J.Z."/>
            <person name="Shao H.Z."/>
            <person name="Wang X."/>
            <person name="Wang C.C."/>
            <person name="Yang T.C."/>
            <person name="Huo Q.B."/>
            <person name="Li W."/>
            <person name="Chen H.Y."/>
            <person name="Chen S.E."/>
            <person name="Zhou L.G."/>
            <person name="Ni X.B."/>
            <person name="Tian J.H."/>
            <person name="Sheng Y."/>
            <person name="Liu T."/>
            <person name="Pan Y.S."/>
            <person name="Xia L.Y."/>
            <person name="Li J."/>
            <person name="Zhao F."/>
            <person name="Cao W.C."/>
        </authorList>
    </citation>
    <scope>NUCLEOTIDE SEQUENCE</scope>
    <source>
        <strain evidence="2">Rmic-2018</strain>
    </source>
</reference>
<evidence type="ECO:0000256" key="1">
    <source>
        <dbReference type="SAM" id="MobiDB-lite"/>
    </source>
</evidence>